<dbReference type="CDD" id="cd04301">
    <property type="entry name" value="NAT_SF"/>
    <property type="match status" value="1"/>
</dbReference>
<organism evidence="2">
    <name type="scientific">uncultured spirochete</name>
    <dbReference type="NCBI Taxonomy" id="156406"/>
    <lineage>
        <taxon>Bacteria</taxon>
        <taxon>Pseudomonadati</taxon>
        <taxon>Spirochaetota</taxon>
        <taxon>Spirochaetia</taxon>
        <taxon>Spirochaetales</taxon>
        <taxon>environmental samples</taxon>
    </lineage>
</organism>
<dbReference type="AlphaFoldDB" id="A0A3P3XJ98"/>
<protein>
    <submittedName>
        <fullName evidence="2">GCN5-related N-acetyltransferase</fullName>
    </submittedName>
</protein>
<dbReference type="InterPro" id="IPR016181">
    <property type="entry name" value="Acyl_CoA_acyltransferase"/>
</dbReference>
<reference evidence="2" key="1">
    <citation type="submission" date="2017-02" db="EMBL/GenBank/DDBJ databases">
        <authorList>
            <person name="Regsiter A."/>
            <person name="William W."/>
        </authorList>
    </citation>
    <scope>NUCLEOTIDE SEQUENCE</scope>
    <source>
        <strain evidence="2">Bib</strain>
    </source>
</reference>
<name>A0A3P3XJ98_9SPIR</name>
<feature type="domain" description="N-acetyltransferase" evidence="1">
    <location>
        <begin position="3"/>
        <end position="182"/>
    </location>
</feature>
<dbReference type="SUPFAM" id="SSF55729">
    <property type="entry name" value="Acyl-CoA N-acyltransferases (Nat)"/>
    <property type="match status" value="1"/>
</dbReference>
<accession>A0A3P3XJ98</accession>
<gene>
    <name evidence="2" type="ORF">SPIROBIBN47_290124</name>
</gene>
<proteinExistence type="predicted"/>
<dbReference type="EMBL" id="FWDM01000022">
    <property type="protein sequence ID" value="SLM13598.1"/>
    <property type="molecule type" value="Genomic_DNA"/>
</dbReference>
<sequence>MKIKIANLTEESLQDAPEWDGYPFSCKYCLYWEFPGESTGPIEQSKDKAIRMKTAWLQRTNEHFGNCGKIAYVDGVAEGYAHYAPPGFFPRVAEYQAGPPSQEAVLISCLFIPRHRFRKLGLGSQLLDNVLAELKQRGIGAVETFARKGKADNPSGPAEFYFRNGFRIYRDDAEYPLLRLVL</sequence>
<dbReference type="GO" id="GO:0016747">
    <property type="term" value="F:acyltransferase activity, transferring groups other than amino-acyl groups"/>
    <property type="evidence" value="ECO:0007669"/>
    <property type="project" value="InterPro"/>
</dbReference>
<evidence type="ECO:0000259" key="1">
    <source>
        <dbReference type="PROSITE" id="PS51186"/>
    </source>
</evidence>
<dbReference type="Gene3D" id="3.40.630.30">
    <property type="match status" value="1"/>
</dbReference>
<dbReference type="Pfam" id="PF00583">
    <property type="entry name" value="Acetyltransf_1"/>
    <property type="match status" value="1"/>
</dbReference>
<evidence type="ECO:0000313" key="2">
    <source>
        <dbReference type="EMBL" id="SLM13598.1"/>
    </source>
</evidence>
<dbReference type="InterPro" id="IPR000182">
    <property type="entry name" value="GNAT_dom"/>
</dbReference>
<dbReference type="PROSITE" id="PS51186">
    <property type="entry name" value="GNAT"/>
    <property type="match status" value="1"/>
</dbReference>
<keyword evidence="2" id="KW-0808">Transferase</keyword>